<reference evidence="1" key="1">
    <citation type="submission" date="2018-05" db="EMBL/GenBank/DDBJ databases">
        <authorList>
            <person name="Lanie J.A."/>
            <person name="Ng W.-L."/>
            <person name="Kazmierczak K.M."/>
            <person name="Andrzejewski T.M."/>
            <person name="Davidsen T.M."/>
            <person name="Wayne K.J."/>
            <person name="Tettelin H."/>
            <person name="Glass J.I."/>
            <person name="Rusch D."/>
            <person name="Podicherti R."/>
            <person name="Tsui H.-C.T."/>
            <person name="Winkler M.E."/>
        </authorList>
    </citation>
    <scope>NUCLEOTIDE SEQUENCE</scope>
</reference>
<sequence>CDHPRGRQDRCRHDFRRLAYSLCSSARCRLGPRVSRGL</sequence>
<dbReference type="EMBL" id="UINC01041765">
    <property type="protein sequence ID" value="SVB43485.1"/>
    <property type="molecule type" value="Genomic_DNA"/>
</dbReference>
<name>A0A382DZ30_9ZZZZ</name>
<feature type="non-terminal residue" evidence="1">
    <location>
        <position position="38"/>
    </location>
</feature>
<organism evidence="1">
    <name type="scientific">marine metagenome</name>
    <dbReference type="NCBI Taxonomy" id="408172"/>
    <lineage>
        <taxon>unclassified sequences</taxon>
        <taxon>metagenomes</taxon>
        <taxon>ecological metagenomes</taxon>
    </lineage>
</organism>
<evidence type="ECO:0000313" key="1">
    <source>
        <dbReference type="EMBL" id="SVB43485.1"/>
    </source>
</evidence>
<accession>A0A382DZ30</accession>
<proteinExistence type="predicted"/>
<protein>
    <submittedName>
        <fullName evidence="1">Uncharacterized protein</fullName>
    </submittedName>
</protein>
<dbReference type="AlphaFoldDB" id="A0A382DZ30"/>
<feature type="non-terminal residue" evidence="1">
    <location>
        <position position="1"/>
    </location>
</feature>
<gene>
    <name evidence="1" type="ORF">METZ01_LOCUS196339</name>
</gene>